<accession>A0A067R4U3</accession>
<dbReference type="InParanoid" id="A0A067R4U3"/>
<evidence type="ECO:0000313" key="2">
    <source>
        <dbReference type="EMBL" id="KDR18151.1"/>
    </source>
</evidence>
<feature type="compositionally biased region" description="Low complexity" evidence="1">
    <location>
        <begin position="33"/>
        <end position="60"/>
    </location>
</feature>
<dbReference type="Proteomes" id="UP000027135">
    <property type="component" value="Unassembled WGS sequence"/>
</dbReference>
<name>A0A067R4U3_ZOONE</name>
<organism evidence="2 3">
    <name type="scientific">Zootermopsis nevadensis</name>
    <name type="common">Dampwood termite</name>
    <dbReference type="NCBI Taxonomy" id="136037"/>
    <lineage>
        <taxon>Eukaryota</taxon>
        <taxon>Metazoa</taxon>
        <taxon>Ecdysozoa</taxon>
        <taxon>Arthropoda</taxon>
        <taxon>Hexapoda</taxon>
        <taxon>Insecta</taxon>
        <taxon>Pterygota</taxon>
        <taxon>Neoptera</taxon>
        <taxon>Polyneoptera</taxon>
        <taxon>Dictyoptera</taxon>
        <taxon>Blattodea</taxon>
        <taxon>Blattoidea</taxon>
        <taxon>Termitoidae</taxon>
        <taxon>Termopsidae</taxon>
        <taxon>Zootermopsis</taxon>
    </lineage>
</organism>
<proteinExistence type="predicted"/>
<feature type="region of interest" description="Disordered" evidence="1">
    <location>
        <begin position="1"/>
        <end position="211"/>
    </location>
</feature>
<dbReference type="AlphaFoldDB" id="A0A067R4U3"/>
<dbReference type="OrthoDB" id="6507260at2759"/>
<feature type="compositionally biased region" description="Polar residues" evidence="1">
    <location>
        <begin position="61"/>
        <end position="97"/>
    </location>
</feature>
<feature type="compositionally biased region" description="Basic and acidic residues" evidence="1">
    <location>
        <begin position="1"/>
        <end position="13"/>
    </location>
</feature>
<dbReference type="eggNOG" id="ENOG502S55Y">
    <property type="taxonomic scope" value="Eukaryota"/>
</dbReference>
<dbReference type="EMBL" id="KK852700">
    <property type="protein sequence ID" value="KDR18151.1"/>
    <property type="molecule type" value="Genomic_DNA"/>
</dbReference>
<gene>
    <name evidence="2" type="ORF">L798_08011</name>
</gene>
<evidence type="ECO:0000313" key="3">
    <source>
        <dbReference type="Proteomes" id="UP000027135"/>
    </source>
</evidence>
<feature type="compositionally biased region" description="Polar residues" evidence="1">
    <location>
        <begin position="126"/>
        <end position="138"/>
    </location>
</feature>
<dbReference type="STRING" id="136037.A0A067R4U3"/>
<sequence length="321" mass="35519">MDSFPHDEFRRSSSESASLVTEKQPAATAVQRSQLSVEESSPSSSIISIHQESSSSNVQSRHGTFDSQGSSEPPFDPQSSPVSYHTSVSTATSNSRVQFYREPPSYHRTGTSTAETVQRAVVAEQPQPQSHEQTTSVFQRAGDSSPRMQSSYQTSRPQSNVDADRQTASQQSEGENSRIQKSYINHQEPPERNYELPEENYGTPERSYGTPEENYEVDEAVSVMTNGRANGVRFPAVTTTDPSFSSQQGQSNDPNSKFGYVVEGRNFRKYQVEERTPDGFIVGEYGVVSHDDGSLRGVRYTADGTINPRVIYDALAKFLSL</sequence>
<keyword evidence="3" id="KW-1185">Reference proteome</keyword>
<reference evidence="2 3" key="1">
    <citation type="journal article" date="2014" name="Nat. Commun.">
        <title>Molecular traces of alternative social organization in a termite genome.</title>
        <authorList>
            <person name="Terrapon N."/>
            <person name="Li C."/>
            <person name="Robertson H.M."/>
            <person name="Ji L."/>
            <person name="Meng X."/>
            <person name="Booth W."/>
            <person name="Chen Z."/>
            <person name="Childers C.P."/>
            <person name="Glastad K.M."/>
            <person name="Gokhale K."/>
            <person name="Gowin J."/>
            <person name="Gronenberg W."/>
            <person name="Hermansen R.A."/>
            <person name="Hu H."/>
            <person name="Hunt B.G."/>
            <person name="Huylmans A.K."/>
            <person name="Khalil S.M."/>
            <person name="Mitchell R.D."/>
            <person name="Munoz-Torres M.C."/>
            <person name="Mustard J.A."/>
            <person name="Pan H."/>
            <person name="Reese J.T."/>
            <person name="Scharf M.E."/>
            <person name="Sun F."/>
            <person name="Vogel H."/>
            <person name="Xiao J."/>
            <person name="Yang W."/>
            <person name="Yang Z."/>
            <person name="Yang Z."/>
            <person name="Zhou J."/>
            <person name="Zhu J."/>
            <person name="Brent C.S."/>
            <person name="Elsik C.G."/>
            <person name="Goodisman M.A."/>
            <person name="Liberles D.A."/>
            <person name="Roe R.M."/>
            <person name="Vargo E.L."/>
            <person name="Vilcinskas A."/>
            <person name="Wang J."/>
            <person name="Bornberg-Bauer E."/>
            <person name="Korb J."/>
            <person name="Zhang G."/>
            <person name="Liebig J."/>
        </authorList>
    </citation>
    <scope>NUCLEOTIDE SEQUENCE [LARGE SCALE GENOMIC DNA]</scope>
    <source>
        <tissue evidence="2">Whole organism</tissue>
    </source>
</reference>
<evidence type="ECO:0000256" key="1">
    <source>
        <dbReference type="SAM" id="MobiDB-lite"/>
    </source>
</evidence>
<protein>
    <submittedName>
        <fullName evidence="2">Uncharacterized protein</fullName>
    </submittedName>
</protein>
<feature type="compositionally biased region" description="Polar residues" evidence="1">
    <location>
        <begin position="146"/>
        <end position="185"/>
    </location>
</feature>